<dbReference type="InterPro" id="IPR011009">
    <property type="entry name" value="Kinase-like_dom_sf"/>
</dbReference>
<evidence type="ECO:0000256" key="1">
    <source>
        <dbReference type="ARBA" id="ARBA00022527"/>
    </source>
</evidence>
<feature type="domain" description="Protein kinase" evidence="7">
    <location>
        <begin position="129"/>
        <end position="409"/>
    </location>
</feature>
<gene>
    <name evidence="8" type="primary">PK</name>
    <name evidence="8" type="ORF">Esi_0038_0037</name>
</gene>
<evidence type="ECO:0000313" key="8">
    <source>
        <dbReference type="EMBL" id="CBN77179.1"/>
    </source>
</evidence>
<dbReference type="OMA" id="RTHEDPL"/>
<evidence type="ECO:0000259" key="7">
    <source>
        <dbReference type="PROSITE" id="PS50011"/>
    </source>
</evidence>
<dbReference type="GO" id="GO:0004674">
    <property type="term" value="F:protein serine/threonine kinase activity"/>
    <property type="evidence" value="ECO:0007669"/>
    <property type="project" value="UniProtKB-KW"/>
</dbReference>
<keyword evidence="2" id="KW-0808">Transferase</keyword>
<dbReference type="InterPro" id="IPR000719">
    <property type="entry name" value="Prot_kinase_dom"/>
</dbReference>
<organism evidence="8 9">
    <name type="scientific">Ectocarpus siliculosus</name>
    <name type="common">Brown alga</name>
    <name type="synonym">Conferva siliculosa</name>
    <dbReference type="NCBI Taxonomy" id="2880"/>
    <lineage>
        <taxon>Eukaryota</taxon>
        <taxon>Sar</taxon>
        <taxon>Stramenopiles</taxon>
        <taxon>Ochrophyta</taxon>
        <taxon>PX clade</taxon>
        <taxon>Phaeophyceae</taxon>
        <taxon>Ectocarpales</taxon>
        <taxon>Ectocarpaceae</taxon>
        <taxon>Ectocarpus</taxon>
    </lineage>
</organism>
<name>D8LLW5_ECTSI</name>
<dbReference type="PANTHER" id="PTHR24345:SF91">
    <property type="entry name" value="SERINE_THREONINE-PROTEIN KINASE PLK4"/>
    <property type="match status" value="1"/>
</dbReference>
<sequence length="411" mass="45007">MALPVQQPNSGERSSSSWYEKVFKNKRRHHSSAPPSPPPPPPPPQEQQRRTATTRTGPEPVHQKPASTRPPHQQAASTAPDTSTSSSTADDDDARGPLSFPEPNFSPALKVVDYDDSVTLVSQATGRRWRVVDSSRGCQFGEVLRAVELSGEAAPAVPPAYFAIKELKVDKLIEMQGRTHEDPLKEVAALQYLPKHPNVLACTEALLDENSIYIVTPFYSGGEVFNALSASGRFEEGQARLLFRQVLDGLLHLKRHGVCHRDVSLENLLFAEEGVVKLVDFGLALRIPQSEDGSARIIPPQGPCGKPYYMAPEVVASSTSSGFDGFAVDVWACGILVFAMLTGVAPFELALPSHDMRFHTVAVRERLTELLSAWNMPLSPEATDLIQSCLLLAPERRPSLEELVNHDWVKG</sequence>
<reference evidence="8 9" key="1">
    <citation type="journal article" date="2010" name="Nature">
        <title>The Ectocarpus genome and the independent evolution of multicellularity in brown algae.</title>
        <authorList>
            <person name="Cock J.M."/>
            <person name="Sterck L."/>
            <person name="Rouze P."/>
            <person name="Scornet D."/>
            <person name="Allen A.E."/>
            <person name="Amoutzias G."/>
            <person name="Anthouard V."/>
            <person name="Artiguenave F."/>
            <person name="Aury J.M."/>
            <person name="Badger J.H."/>
            <person name="Beszteri B."/>
            <person name="Billiau K."/>
            <person name="Bonnet E."/>
            <person name="Bothwell J.H."/>
            <person name="Bowler C."/>
            <person name="Boyen C."/>
            <person name="Brownlee C."/>
            <person name="Carrano C.J."/>
            <person name="Charrier B."/>
            <person name="Cho G.Y."/>
            <person name="Coelho S.M."/>
            <person name="Collen J."/>
            <person name="Corre E."/>
            <person name="Da Silva C."/>
            <person name="Delage L."/>
            <person name="Delaroque N."/>
            <person name="Dittami S.M."/>
            <person name="Doulbeau S."/>
            <person name="Elias M."/>
            <person name="Farnham G."/>
            <person name="Gachon C.M."/>
            <person name="Gschloessl B."/>
            <person name="Heesch S."/>
            <person name="Jabbari K."/>
            <person name="Jubin C."/>
            <person name="Kawai H."/>
            <person name="Kimura K."/>
            <person name="Kloareg B."/>
            <person name="Kupper F.C."/>
            <person name="Lang D."/>
            <person name="Le Bail A."/>
            <person name="Leblanc C."/>
            <person name="Lerouge P."/>
            <person name="Lohr M."/>
            <person name="Lopez P.J."/>
            <person name="Martens C."/>
            <person name="Maumus F."/>
            <person name="Michel G."/>
            <person name="Miranda-Saavedra D."/>
            <person name="Morales J."/>
            <person name="Moreau H."/>
            <person name="Motomura T."/>
            <person name="Nagasato C."/>
            <person name="Napoli C.A."/>
            <person name="Nelson D.R."/>
            <person name="Nyvall-Collen P."/>
            <person name="Peters A.F."/>
            <person name="Pommier C."/>
            <person name="Potin P."/>
            <person name="Poulain J."/>
            <person name="Quesneville H."/>
            <person name="Read B."/>
            <person name="Rensing S.A."/>
            <person name="Ritter A."/>
            <person name="Rousvoal S."/>
            <person name="Samanta M."/>
            <person name="Samson G."/>
            <person name="Schroeder D.C."/>
            <person name="Segurens B."/>
            <person name="Strittmatter M."/>
            <person name="Tonon T."/>
            <person name="Tregear J.W."/>
            <person name="Valentin K."/>
            <person name="von Dassow P."/>
            <person name="Yamagishi T."/>
            <person name="Van de Peer Y."/>
            <person name="Wincker P."/>
        </authorList>
    </citation>
    <scope>NUCLEOTIDE SEQUENCE [LARGE SCALE GENOMIC DNA]</scope>
    <source>
        <strain evidence="9">Ec32 / CCAP1310/4</strain>
    </source>
</reference>
<dbReference type="AlphaFoldDB" id="D8LLW5"/>
<dbReference type="EMBL" id="FN648575">
    <property type="protein sequence ID" value="CBN77179.1"/>
    <property type="molecule type" value="Genomic_DNA"/>
</dbReference>
<feature type="compositionally biased region" description="Pro residues" evidence="6">
    <location>
        <begin position="34"/>
        <end position="45"/>
    </location>
</feature>
<evidence type="ECO:0000256" key="4">
    <source>
        <dbReference type="ARBA" id="ARBA00022777"/>
    </source>
</evidence>
<dbReference type="PROSITE" id="PS50011">
    <property type="entry name" value="PROTEIN_KINASE_DOM"/>
    <property type="match status" value="1"/>
</dbReference>
<keyword evidence="5" id="KW-0067">ATP-binding</keyword>
<evidence type="ECO:0000256" key="3">
    <source>
        <dbReference type="ARBA" id="ARBA00022741"/>
    </source>
</evidence>
<evidence type="ECO:0000256" key="5">
    <source>
        <dbReference type="ARBA" id="ARBA00022840"/>
    </source>
</evidence>
<dbReference type="GO" id="GO:0005634">
    <property type="term" value="C:nucleus"/>
    <property type="evidence" value="ECO:0007669"/>
    <property type="project" value="TreeGrafter"/>
</dbReference>
<dbReference type="PROSITE" id="PS00109">
    <property type="entry name" value="PROTEIN_KINASE_TYR"/>
    <property type="match status" value="1"/>
</dbReference>
<keyword evidence="1 8" id="KW-0723">Serine/threonine-protein kinase</keyword>
<keyword evidence="3" id="KW-0547">Nucleotide-binding</keyword>
<feature type="compositionally biased region" description="Polar residues" evidence="6">
    <location>
        <begin position="1"/>
        <end position="18"/>
    </location>
</feature>
<dbReference type="GO" id="GO:0005524">
    <property type="term" value="F:ATP binding"/>
    <property type="evidence" value="ECO:0007669"/>
    <property type="project" value="UniProtKB-KW"/>
</dbReference>
<dbReference type="InParanoid" id="D8LLW5"/>
<keyword evidence="4 8" id="KW-0418">Kinase</keyword>
<protein>
    <submittedName>
        <fullName evidence="8">Serine/threonine protein kinase</fullName>
    </submittedName>
</protein>
<dbReference type="PANTHER" id="PTHR24345">
    <property type="entry name" value="SERINE/THREONINE-PROTEIN KINASE PLK"/>
    <property type="match status" value="1"/>
</dbReference>
<dbReference type="SUPFAM" id="SSF56112">
    <property type="entry name" value="Protein kinase-like (PK-like)"/>
    <property type="match status" value="1"/>
</dbReference>
<accession>D8LLW5</accession>
<proteinExistence type="predicted"/>
<dbReference type="STRING" id="2880.D8LLW5"/>
<dbReference type="Gene3D" id="1.10.510.10">
    <property type="entry name" value="Transferase(Phosphotransferase) domain 1"/>
    <property type="match status" value="1"/>
</dbReference>
<feature type="region of interest" description="Disordered" evidence="6">
    <location>
        <begin position="1"/>
        <end position="107"/>
    </location>
</feature>
<feature type="compositionally biased region" description="Low complexity" evidence="6">
    <location>
        <begin position="75"/>
        <end position="88"/>
    </location>
</feature>
<dbReference type="Pfam" id="PF00069">
    <property type="entry name" value="Pkinase"/>
    <property type="match status" value="1"/>
</dbReference>
<dbReference type="InterPro" id="IPR008266">
    <property type="entry name" value="Tyr_kinase_AS"/>
</dbReference>
<dbReference type="Proteomes" id="UP000002630">
    <property type="component" value="Linkage Group LG17"/>
</dbReference>
<dbReference type="EMBL" id="FN649742">
    <property type="protein sequence ID" value="CBN77179.1"/>
    <property type="molecule type" value="Genomic_DNA"/>
</dbReference>
<evidence type="ECO:0000256" key="6">
    <source>
        <dbReference type="SAM" id="MobiDB-lite"/>
    </source>
</evidence>
<evidence type="ECO:0000256" key="2">
    <source>
        <dbReference type="ARBA" id="ARBA00022679"/>
    </source>
</evidence>
<keyword evidence="9" id="KW-1185">Reference proteome</keyword>
<evidence type="ECO:0000313" key="9">
    <source>
        <dbReference type="Proteomes" id="UP000002630"/>
    </source>
</evidence>
<dbReference type="OrthoDB" id="541276at2759"/>